<protein>
    <submittedName>
        <fullName evidence="1">Uncharacterized protein</fullName>
    </submittedName>
</protein>
<comment type="caution">
    <text evidence="1">The sequence shown here is derived from an EMBL/GenBank/DDBJ whole genome shotgun (WGS) entry which is preliminary data.</text>
</comment>
<keyword evidence="2" id="KW-1185">Reference proteome</keyword>
<name>A0A8J5WM15_ZIZPA</name>
<evidence type="ECO:0000313" key="2">
    <source>
        <dbReference type="Proteomes" id="UP000729402"/>
    </source>
</evidence>
<gene>
    <name evidence="1" type="ORF">GUJ93_ZPchr0011g27097</name>
</gene>
<reference evidence="1" key="2">
    <citation type="submission" date="2021-02" db="EMBL/GenBank/DDBJ databases">
        <authorList>
            <person name="Kimball J.A."/>
            <person name="Haas M.W."/>
            <person name="Macchietto M."/>
            <person name="Kono T."/>
            <person name="Duquette J."/>
            <person name="Shao M."/>
        </authorList>
    </citation>
    <scope>NUCLEOTIDE SEQUENCE</scope>
    <source>
        <tissue evidence="1">Fresh leaf tissue</tissue>
    </source>
</reference>
<dbReference type="Proteomes" id="UP000729402">
    <property type="component" value="Unassembled WGS sequence"/>
</dbReference>
<proteinExistence type="predicted"/>
<sequence length="119" mass="13324">MVDTSSITNLKALARPSHTLFFYKQGAPVHTARESRCVARVRAVEVGGRGRQRWFYTQPGALKWVAVTTSVTVEAYHITRPMLWRRTGRRTTCLPRLHASMSPTSASSATITVHLFHAC</sequence>
<organism evidence="1 2">
    <name type="scientific">Zizania palustris</name>
    <name type="common">Northern wild rice</name>
    <dbReference type="NCBI Taxonomy" id="103762"/>
    <lineage>
        <taxon>Eukaryota</taxon>
        <taxon>Viridiplantae</taxon>
        <taxon>Streptophyta</taxon>
        <taxon>Embryophyta</taxon>
        <taxon>Tracheophyta</taxon>
        <taxon>Spermatophyta</taxon>
        <taxon>Magnoliopsida</taxon>
        <taxon>Liliopsida</taxon>
        <taxon>Poales</taxon>
        <taxon>Poaceae</taxon>
        <taxon>BOP clade</taxon>
        <taxon>Oryzoideae</taxon>
        <taxon>Oryzeae</taxon>
        <taxon>Zizaniinae</taxon>
        <taxon>Zizania</taxon>
    </lineage>
</organism>
<accession>A0A8J5WM15</accession>
<evidence type="ECO:0000313" key="1">
    <source>
        <dbReference type="EMBL" id="KAG8091009.1"/>
    </source>
</evidence>
<dbReference type="EMBL" id="JAAALK010000081">
    <property type="protein sequence ID" value="KAG8091009.1"/>
    <property type="molecule type" value="Genomic_DNA"/>
</dbReference>
<reference evidence="1" key="1">
    <citation type="journal article" date="2021" name="bioRxiv">
        <title>Whole Genome Assembly and Annotation of Northern Wild Rice, Zizania palustris L., Supports a Whole Genome Duplication in the Zizania Genus.</title>
        <authorList>
            <person name="Haas M."/>
            <person name="Kono T."/>
            <person name="Macchietto M."/>
            <person name="Millas R."/>
            <person name="McGilp L."/>
            <person name="Shao M."/>
            <person name="Duquette J."/>
            <person name="Hirsch C.N."/>
            <person name="Kimball J."/>
        </authorList>
    </citation>
    <scope>NUCLEOTIDE SEQUENCE</scope>
    <source>
        <tissue evidence="1">Fresh leaf tissue</tissue>
    </source>
</reference>
<dbReference type="AlphaFoldDB" id="A0A8J5WM15"/>